<dbReference type="AlphaFoldDB" id="A4J9Z6"/>
<name>A4J9Z6_BURVG</name>
<dbReference type="EMBL" id="CP000614">
    <property type="protein sequence ID" value="ABO53099.1"/>
    <property type="molecule type" value="Genomic_DNA"/>
</dbReference>
<dbReference type="Proteomes" id="UP000002287">
    <property type="component" value="Chromosome 1"/>
</dbReference>
<reference evidence="3" key="1">
    <citation type="submission" date="2007-03" db="EMBL/GenBank/DDBJ databases">
        <title>Complete sequence of chromosome 1 of Burkholderia vietnamiensis G4.</title>
        <authorList>
            <consortium name="US DOE Joint Genome Institute"/>
            <person name="Copeland A."/>
            <person name="Lucas S."/>
            <person name="Lapidus A."/>
            <person name="Barry K."/>
            <person name="Detter J.C."/>
            <person name="Glavina del Rio T."/>
            <person name="Hammon N."/>
            <person name="Israni S."/>
            <person name="Dalin E."/>
            <person name="Tice H."/>
            <person name="Pitluck S."/>
            <person name="Chain P."/>
            <person name="Malfatti S."/>
            <person name="Shin M."/>
            <person name="Vergez L."/>
            <person name="Schmutz J."/>
            <person name="Larimer F."/>
            <person name="Land M."/>
            <person name="Hauser L."/>
            <person name="Kyrpides N."/>
            <person name="Tiedje J."/>
            <person name="Richardson P."/>
        </authorList>
    </citation>
    <scope>NUCLEOTIDE SEQUENCE [LARGE SCALE GENOMIC DNA]</scope>
    <source>
        <strain evidence="3">G4 / LMG 22486</strain>
    </source>
</reference>
<dbReference type="KEGG" id="bvi:Bcep1808_0076"/>
<evidence type="ECO:0000313" key="2">
    <source>
        <dbReference type="EMBL" id="ABO53099.1"/>
    </source>
</evidence>
<accession>A4J9Z6</accession>
<evidence type="ECO:0000313" key="3">
    <source>
        <dbReference type="Proteomes" id="UP000002287"/>
    </source>
</evidence>
<dbReference type="HOGENOM" id="CLU_2192025_0_0_4"/>
<feature type="region of interest" description="Disordered" evidence="1">
    <location>
        <begin position="1"/>
        <end position="20"/>
    </location>
</feature>
<proteinExistence type="predicted"/>
<protein>
    <submittedName>
        <fullName evidence="2">Uncharacterized protein</fullName>
    </submittedName>
</protein>
<feature type="region of interest" description="Disordered" evidence="1">
    <location>
        <begin position="73"/>
        <end position="112"/>
    </location>
</feature>
<gene>
    <name evidence="2" type="ordered locus">Bcep1808_0076</name>
</gene>
<evidence type="ECO:0000256" key="1">
    <source>
        <dbReference type="SAM" id="MobiDB-lite"/>
    </source>
</evidence>
<sequence>MYTSKQLKPKTCGASQRRESIGRVPERKSCGTIGFLRVRPALRRTCINGTVGTISNLNLRDCAVRSHTRPTIQIGSLYDTPPDGGRGGSHVPPSSTTTITFGAIPSRRASHF</sequence>
<organism evidence="2 3">
    <name type="scientific">Burkholderia vietnamiensis (strain G4 / LMG 22486)</name>
    <name type="common">Burkholderia cepacia (strain R1808)</name>
    <dbReference type="NCBI Taxonomy" id="269482"/>
    <lineage>
        <taxon>Bacteria</taxon>
        <taxon>Pseudomonadati</taxon>
        <taxon>Pseudomonadota</taxon>
        <taxon>Betaproteobacteria</taxon>
        <taxon>Burkholderiales</taxon>
        <taxon>Burkholderiaceae</taxon>
        <taxon>Burkholderia</taxon>
        <taxon>Burkholderia cepacia complex</taxon>
    </lineage>
</organism>